<evidence type="ECO:0000313" key="3">
    <source>
        <dbReference type="EMBL" id="NUY03764.1"/>
    </source>
</evidence>
<protein>
    <submittedName>
        <fullName evidence="3">Uncharacterized protein</fullName>
    </submittedName>
</protein>
<proteinExistence type="predicted"/>
<accession>A0A7Y6K4L3</accession>
<evidence type="ECO:0000256" key="2">
    <source>
        <dbReference type="SAM" id="Phobius"/>
    </source>
</evidence>
<reference evidence="3 4" key="1">
    <citation type="submission" date="2020-02" db="EMBL/GenBank/DDBJ databases">
        <title>Paraburkholderia simonii sp. nov. and Paraburkholderia youngii sp. nov. Brazilian and Mexican Mimosa-associated rhizobia.</title>
        <authorList>
            <person name="Mavima L."/>
            <person name="Beukes C.W."/>
            <person name="Chan W.Y."/>
            <person name="Palmer M."/>
            <person name="De Meyer S.E."/>
            <person name="James E.K."/>
            <person name="Venter S.N."/>
            <person name="Steenkamp E.T."/>
        </authorList>
    </citation>
    <scope>NUCLEOTIDE SEQUENCE [LARGE SCALE GENOMIC DNA]</scope>
    <source>
        <strain evidence="3 4">JPY169</strain>
    </source>
</reference>
<dbReference type="EMBL" id="JAALDK010000001">
    <property type="protein sequence ID" value="NUY03764.1"/>
    <property type="molecule type" value="Genomic_DNA"/>
</dbReference>
<feature type="transmembrane region" description="Helical" evidence="2">
    <location>
        <begin position="6"/>
        <end position="26"/>
    </location>
</feature>
<dbReference type="AlphaFoldDB" id="A0A7Y6K4L3"/>
<keyword evidence="2" id="KW-0472">Membrane</keyword>
<dbReference type="GeneID" id="301104499"/>
<keyword evidence="2" id="KW-1133">Transmembrane helix</keyword>
<feature type="region of interest" description="Disordered" evidence="1">
    <location>
        <begin position="28"/>
        <end position="56"/>
    </location>
</feature>
<organism evidence="3 4">
    <name type="scientific">Paraburkholderia youngii</name>
    <dbReference type="NCBI Taxonomy" id="2782701"/>
    <lineage>
        <taxon>Bacteria</taxon>
        <taxon>Pseudomonadati</taxon>
        <taxon>Pseudomonadota</taxon>
        <taxon>Betaproteobacteria</taxon>
        <taxon>Burkholderiales</taxon>
        <taxon>Burkholderiaceae</taxon>
        <taxon>Paraburkholderia</taxon>
    </lineage>
</organism>
<sequence length="56" mass="6129">MEKWLVILGIWVMCAACAVFFIRGATRSSNPREDERKQASAASRGSAGDTRNALND</sequence>
<gene>
    <name evidence="3" type="ORF">G5S42_29520</name>
</gene>
<dbReference type="RefSeq" id="WP_176109938.1">
    <property type="nucleotide sequence ID" value="NZ_JAALDK010000001.1"/>
</dbReference>
<dbReference type="Proteomes" id="UP000594380">
    <property type="component" value="Unassembled WGS sequence"/>
</dbReference>
<evidence type="ECO:0000313" key="4">
    <source>
        <dbReference type="Proteomes" id="UP000594380"/>
    </source>
</evidence>
<name>A0A7Y6K4L3_9BURK</name>
<keyword evidence="2" id="KW-0812">Transmembrane</keyword>
<evidence type="ECO:0000256" key="1">
    <source>
        <dbReference type="SAM" id="MobiDB-lite"/>
    </source>
</evidence>
<comment type="caution">
    <text evidence="3">The sequence shown here is derived from an EMBL/GenBank/DDBJ whole genome shotgun (WGS) entry which is preliminary data.</text>
</comment>